<gene>
    <name evidence="2" type="ORF">Agabi119p4_9710</name>
</gene>
<dbReference type="AlphaFoldDB" id="A0A8H7C463"/>
<proteinExistence type="predicted"/>
<sequence length="129" mass="13587">MTTRFDVAYDGGTSRAATKSNGLAYADTGGGMKPRLIQHRASSRASPDHPTPTPIFPNHTTGAPPAARPYSNEGKRRGREGKGTEGKEGSIQPVPPISDPGTSRDIPIRKSHLGCTGKPVIHSPFGSDE</sequence>
<accession>A0A8H7C463</accession>
<evidence type="ECO:0000313" key="3">
    <source>
        <dbReference type="Proteomes" id="UP000629468"/>
    </source>
</evidence>
<organism evidence="2 3">
    <name type="scientific">Agaricus bisporus var. burnettii</name>
    <dbReference type="NCBI Taxonomy" id="192524"/>
    <lineage>
        <taxon>Eukaryota</taxon>
        <taxon>Fungi</taxon>
        <taxon>Dikarya</taxon>
        <taxon>Basidiomycota</taxon>
        <taxon>Agaricomycotina</taxon>
        <taxon>Agaricomycetes</taxon>
        <taxon>Agaricomycetidae</taxon>
        <taxon>Agaricales</taxon>
        <taxon>Agaricineae</taxon>
        <taxon>Agaricaceae</taxon>
        <taxon>Agaricus</taxon>
    </lineage>
</organism>
<evidence type="ECO:0000256" key="1">
    <source>
        <dbReference type="SAM" id="MobiDB-lite"/>
    </source>
</evidence>
<reference evidence="2 3" key="1">
    <citation type="journal article" name="Sci. Rep.">
        <title>Telomere-to-telomere assembled and centromere annotated genomes of the two main subspecies of the button mushroom Agaricus bisporus reveal especially polymorphic chromosome ends.</title>
        <authorList>
            <person name="Sonnenberg A.S.M."/>
            <person name="Sedaghat-Telgerd N."/>
            <person name="Lavrijssen B."/>
            <person name="Ohm R.A."/>
            <person name="Hendrickx P.M."/>
            <person name="Scholtmeijer K."/>
            <person name="Baars J.J.P."/>
            <person name="van Peer A."/>
        </authorList>
    </citation>
    <scope>NUCLEOTIDE SEQUENCE [LARGE SCALE GENOMIC DNA]</scope>
    <source>
        <strain evidence="2 3">H119_p4</strain>
    </source>
</reference>
<feature type="region of interest" description="Disordered" evidence="1">
    <location>
        <begin position="1"/>
        <end position="129"/>
    </location>
</feature>
<protein>
    <submittedName>
        <fullName evidence="2">Uncharacterized protein</fullName>
    </submittedName>
</protein>
<dbReference type="Proteomes" id="UP000629468">
    <property type="component" value="Unassembled WGS sequence"/>
</dbReference>
<name>A0A8H7C463_AGABI</name>
<dbReference type="EMBL" id="JABXXO010000013">
    <property type="protein sequence ID" value="KAF7761718.1"/>
    <property type="molecule type" value="Genomic_DNA"/>
</dbReference>
<evidence type="ECO:0000313" key="2">
    <source>
        <dbReference type="EMBL" id="KAF7761718.1"/>
    </source>
</evidence>
<comment type="caution">
    <text evidence="2">The sequence shown here is derived from an EMBL/GenBank/DDBJ whole genome shotgun (WGS) entry which is preliminary data.</text>
</comment>